<protein>
    <submittedName>
        <fullName evidence="1">Uncharacterized protein</fullName>
    </submittedName>
</protein>
<dbReference type="Proteomes" id="UP000692954">
    <property type="component" value="Unassembled WGS sequence"/>
</dbReference>
<sequence>MIQIKFPQLNNHNYQITNPNYEKSMKFYLDEALKYFKDPIPKEVNYILTINDQSQDLNKDLANLQINKASRIQILFSIEIQLKITFQTQNDKIVIEFNSYNPISQLEKNLKKTHNLFSYGLNFFYKNNLLSKDKSFVQQQIQKDCEIQCQIIGTYLINYKGDNQVQINIFSKLTQVYQQIKKLFNIEQEFELYYQEELLNCEEKNRDILFFEYQIKPYSLIRLKLKETITIKLYIEKLQLLKQYKVSQDLKFSELKNKLIEENQIDKHLSYSFFIQNQKISDDDLISEQYKQYKNQIFNLKTVDERIKFYICEKSLNSFKIRVCMNQNQKIQDLSNLQQFKEFEHRFYYQNQVLNTSQTFKQINLKNFDIIYYEIDLTDENQNLNLDDEFLVFNEVIKLKFEKFNSNLIYCDDFSIYITFDQIKKAVGRNLEINDLSKMMIIYKSQLVPMNVKIIDLKIKPNDNLVVQEWNQQQEIKQLESNKKNS</sequence>
<reference evidence="1" key="1">
    <citation type="submission" date="2021-01" db="EMBL/GenBank/DDBJ databases">
        <authorList>
            <consortium name="Genoscope - CEA"/>
            <person name="William W."/>
        </authorList>
    </citation>
    <scope>NUCLEOTIDE SEQUENCE</scope>
</reference>
<proteinExistence type="predicted"/>
<accession>A0A8S1QZ43</accession>
<dbReference type="EMBL" id="CAJJDN010000129">
    <property type="protein sequence ID" value="CAD8121036.1"/>
    <property type="molecule type" value="Genomic_DNA"/>
</dbReference>
<evidence type="ECO:0000313" key="1">
    <source>
        <dbReference type="EMBL" id="CAD8121036.1"/>
    </source>
</evidence>
<dbReference type="AlphaFoldDB" id="A0A8S1QZ43"/>
<keyword evidence="2" id="KW-1185">Reference proteome</keyword>
<evidence type="ECO:0000313" key="2">
    <source>
        <dbReference type="Proteomes" id="UP000692954"/>
    </source>
</evidence>
<gene>
    <name evidence="1" type="ORF">PSON_ATCC_30995.1.T1290134</name>
</gene>
<comment type="caution">
    <text evidence="1">The sequence shown here is derived from an EMBL/GenBank/DDBJ whole genome shotgun (WGS) entry which is preliminary data.</text>
</comment>
<name>A0A8S1QZ43_9CILI</name>
<dbReference type="OrthoDB" id="307388at2759"/>
<organism evidence="1 2">
    <name type="scientific">Paramecium sonneborni</name>
    <dbReference type="NCBI Taxonomy" id="65129"/>
    <lineage>
        <taxon>Eukaryota</taxon>
        <taxon>Sar</taxon>
        <taxon>Alveolata</taxon>
        <taxon>Ciliophora</taxon>
        <taxon>Intramacronucleata</taxon>
        <taxon>Oligohymenophorea</taxon>
        <taxon>Peniculida</taxon>
        <taxon>Parameciidae</taxon>
        <taxon>Paramecium</taxon>
    </lineage>
</organism>